<evidence type="ECO:0000256" key="2">
    <source>
        <dbReference type="ARBA" id="ARBA00022771"/>
    </source>
</evidence>
<dbReference type="SUPFAM" id="SSF57850">
    <property type="entry name" value="RING/U-box"/>
    <property type="match status" value="2"/>
</dbReference>
<feature type="domain" description="ZZ-type" evidence="7">
    <location>
        <begin position="635"/>
        <end position="686"/>
    </location>
</feature>
<gene>
    <name evidence="8" type="ORF">R1sor_003441</name>
</gene>
<evidence type="ECO:0000259" key="7">
    <source>
        <dbReference type="PROSITE" id="PS50135"/>
    </source>
</evidence>
<dbReference type="Gene3D" id="3.30.60.90">
    <property type="match status" value="1"/>
</dbReference>
<accession>A0ABD3H5I8</accession>
<keyword evidence="5" id="KW-0175">Coiled coil</keyword>
<protein>
    <recommendedName>
        <fullName evidence="7">ZZ-type domain-containing protein</fullName>
    </recommendedName>
</protein>
<dbReference type="Gene3D" id="3.30.40.10">
    <property type="entry name" value="Zinc/RING finger domain, C3HC4 (zinc finger)"/>
    <property type="match status" value="1"/>
</dbReference>
<evidence type="ECO:0000256" key="5">
    <source>
        <dbReference type="SAM" id="Coils"/>
    </source>
</evidence>
<evidence type="ECO:0000256" key="4">
    <source>
        <dbReference type="PROSITE-ProRule" id="PRU00228"/>
    </source>
</evidence>
<proteinExistence type="predicted"/>
<dbReference type="InterPro" id="IPR000433">
    <property type="entry name" value="Znf_ZZ"/>
</dbReference>
<dbReference type="Pfam" id="PF00569">
    <property type="entry name" value="ZZ"/>
    <property type="match status" value="1"/>
</dbReference>
<comment type="caution">
    <text evidence="8">The sequence shown here is derived from an EMBL/GenBank/DDBJ whole genome shotgun (WGS) entry which is preliminary data.</text>
</comment>
<dbReference type="PANTHER" id="PTHR20930">
    <property type="entry name" value="OVARIAN CARCINOMA ANTIGEN CA125-RELATED"/>
    <property type="match status" value="1"/>
</dbReference>
<evidence type="ECO:0000256" key="6">
    <source>
        <dbReference type="SAM" id="MobiDB-lite"/>
    </source>
</evidence>
<keyword evidence="1" id="KW-0479">Metal-binding</keyword>
<evidence type="ECO:0000313" key="8">
    <source>
        <dbReference type="EMBL" id="KAL3685419.1"/>
    </source>
</evidence>
<reference evidence="8 9" key="1">
    <citation type="submission" date="2024-09" db="EMBL/GenBank/DDBJ databases">
        <title>Chromosome-scale assembly of Riccia sorocarpa.</title>
        <authorList>
            <person name="Paukszto L."/>
        </authorList>
    </citation>
    <scope>NUCLEOTIDE SEQUENCE [LARGE SCALE GENOMIC DNA]</scope>
    <source>
        <strain evidence="8">LP-2024</strain>
        <tissue evidence="8">Aerial parts of the thallus</tissue>
    </source>
</reference>
<dbReference type="PANTHER" id="PTHR20930:SF0">
    <property type="entry name" value="PROTEIN ILRUN"/>
    <property type="match status" value="1"/>
</dbReference>
<dbReference type="InterPro" id="IPR013083">
    <property type="entry name" value="Znf_RING/FYVE/PHD"/>
</dbReference>
<keyword evidence="3" id="KW-0862">Zinc</keyword>
<keyword evidence="2 4" id="KW-0863">Zinc-finger</keyword>
<evidence type="ECO:0000256" key="3">
    <source>
        <dbReference type="ARBA" id="ARBA00022833"/>
    </source>
</evidence>
<evidence type="ECO:0000313" key="9">
    <source>
        <dbReference type="Proteomes" id="UP001633002"/>
    </source>
</evidence>
<evidence type="ECO:0000256" key="1">
    <source>
        <dbReference type="ARBA" id="ARBA00022723"/>
    </source>
</evidence>
<feature type="region of interest" description="Disordered" evidence="6">
    <location>
        <begin position="605"/>
        <end position="628"/>
    </location>
</feature>
<dbReference type="SMART" id="SM00291">
    <property type="entry name" value="ZnF_ZZ"/>
    <property type="match status" value="1"/>
</dbReference>
<sequence length="780" mass="88865">MEAYSSVPFSAELEDGVAQLQRYLLHVKELKKQRTILVEEVRTFAEALDENLLFLKTNLPPTDSKKALESLGNEVKDANAFMAEALGRGNFTGLWTDREVRSNLESRRQKLVSAFQLAFMTTALDVMFDRCRKVDNFHERINELYSVHISDVAAARTQIQDLLQPLVAGISVQDEKHQNLISHVKNELHMIVKRNYRFSTTESIYIQEFFVDVLAAVEQQQNEYQLEELMYDAHYTEDLMWDPVKATDGFTYDRWTIVENDDHPDHRSLPDGLSPFTRAPLSILCDDVTVRQRLFTMEKYSKENIEKRCKEMREKYRTKTLELVMDNQDGEALERLEHVLQWAPEDEVCRKHQAAISLRLGKPQASPTKPIEESVRALIEDLQSQAKLDETKIQLLERKSSELEASLSEAKKEVERKGVLLEQRSRLQSEFKEEERCLLERNTDLEARLSEEKEQAASKIQLLERKSSELEASLSAAMKEVKSRGVLLNQRSQRQSELKQEKRSLRERNTDLEARLSEAKEQAAASSGLMEEEFKRYQEEVQALQMVTEATQGLDLDREKLWLLERNADLEERLIEAERKAAAKFSLMEQVCLMDAGVGAGNAGANTSAAPTTNKDETLPQDSTGVQSPVRKSVHHFVTCDGCGKKPIVGVRYKSTVKEDYDLCSSCLAKAGAPAGEYIIVNNPPFRGRHFQNGRMAVPSNEEAEESALLRFPHLYHQTNLVPANTRKTGFHGNGVEEECRSEKSALAILFDQACIGVLIAFGWIDRLLSSGIRLQRECF</sequence>
<keyword evidence="9" id="KW-1185">Reference proteome</keyword>
<dbReference type="GO" id="GO:0008270">
    <property type="term" value="F:zinc ion binding"/>
    <property type="evidence" value="ECO:0007669"/>
    <property type="project" value="UniProtKB-KW"/>
</dbReference>
<dbReference type="AlphaFoldDB" id="A0ABD3H5I8"/>
<dbReference type="InterPro" id="IPR043145">
    <property type="entry name" value="Znf_ZZ_sf"/>
</dbReference>
<organism evidence="8 9">
    <name type="scientific">Riccia sorocarpa</name>
    <dbReference type="NCBI Taxonomy" id="122646"/>
    <lineage>
        <taxon>Eukaryota</taxon>
        <taxon>Viridiplantae</taxon>
        <taxon>Streptophyta</taxon>
        <taxon>Embryophyta</taxon>
        <taxon>Marchantiophyta</taxon>
        <taxon>Marchantiopsida</taxon>
        <taxon>Marchantiidae</taxon>
        <taxon>Marchantiales</taxon>
        <taxon>Ricciaceae</taxon>
        <taxon>Riccia</taxon>
    </lineage>
</organism>
<name>A0ABD3H5I8_9MARC</name>
<dbReference type="Proteomes" id="UP001633002">
    <property type="component" value="Unassembled WGS sequence"/>
</dbReference>
<dbReference type="PROSITE" id="PS50135">
    <property type="entry name" value="ZF_ZZ_2"/>
    <property type="match status" value="1"/>
</dbReference>
<dbReference type="EMBL" id="JBJQOH010000006">
    <property type="protein sequence ID" value="KAL3685419.1"/>
    <property type="molecule type" value="Genomic_DNA"/>
</dbReference>
<feature type="coiled-coil region" evidence="5">
    <location>
        <begin position="379"/>
        <end position="522"/>
    </location>
</feature>